<feature type="domain" description="SDH C-terminal" evidence="11">
    <location>
        <begin position="236"/>
        <end position="266"/>
    </location>
</feature>
<dbReference type="GO" id="GO:0009073">
    <property type="term" value="P:aromatic amino acid family biosynthetic process"/>
    <property type="evidence" value="ECO:0007669"/>
    <property type="project" value="UniProtKB-KW"/>
</dbReference>
<dbReference type="Pfam" id="PF08501">
    <property type="entry name" value="Shikimate_dh_N"/>
    <property type="match status" value="1"/>
</dbReference>
<dbReference type="RefSeq" id="WP_207687511.1">
    <property type="nucleotide sequence ID" value="NZ_CP061799.1"/>
</dbReference>
<dbReference type="Pfam" id="PF01488">
    <property type="entry name" value="Shikimate_DH"/>
    <property type="match status" value="1"/>
</dbReference>
<evidence type="ECO:0000256" key="6">
    <source>
        <dbReference type="ARBA" id="ARBA00023141"/>
    </source>
</evidence>
<dbReference type="Proteomes" id="UP000663720">
    <property type="component" value="Chromosome"/>
</dbReference>
<evidence type="ECO:0000256" key="5">
    <source>
        <dbReference type="ARBA" id="ARBA00023002"/>
    </source>
</evidence>
<feature type="binding site" evidence="8">
    <location>
        <begin position="20"/>
        <end position="22"/>
    </location>
    <ligand>
        <name>shikimate</name>
        <dbReference type="ChEBI" id="CHEBI:36208"/>
    </ligand>
</feature>
<dbReference type="GO" id="GO:0050661">
    <property type="term" value="F:NADP binding"/>
    <property type="evidence" value="ECO:0007669"/>
    <property type="project" value="InterPro"/>
</dbReference>
<dbReference type="SUPFAM" id="SSF51735">
    <property type="entry name" value="NAD(P)-binding Rossmann-fold domains"/>
    <property type="match status" value="1"/>
</dbReference>
<dbReference type="InterPro" id="IPR046346">
    <property type="entry name" value="Aminoacid_DH-like_N_sf"/>
</dbReference>
<feature type="binding site" evidence="8">
    <location>
        <position position="236"/>
    </location>
    <ligand>
        <name>NADP(+)</name>
        <dbReference type="ChEBI" id="CHEBI:58349"/>
    </ligand>
</feature>
<dbReference type="HAMAP" id="MF_00222">
    <property type="entry name" value="Shikimate_DH_AroE"/>
    <property type="match status" value="1"/>
</dbReference>
<name>A0A975BAB5_9BACT</name>
<feature type="domain" description="Quinate/shikimate 5-dehydrogenase/glutamyl-tRNA reductase" evidence="9">
    <location>
        <begin position="114"/>
        <end position="186"/>
    </location>
</feature>
<dbReference type="PANTHER" id="PTHR21089:SF1">
    <property type="entry name" value="BIFUNCTIONAL 3-DEHYDROQUINATE DEHYDRATASE_SHIKIMATE DEHYDROGENASE, CHLOROPLASTIC"/>
    <property type="match status" value="1"/>
</dbReference>
<keyword evidence="5 8" id="KW-0560">Oxidoreductase</keyword>
<protein>
    <recommendedName>
        <fullName evidence="2 8">Shikimate dehydrogenase (NADP(+))</fullName>
        <shortName evidence="8">SDH</shortName>
        <ecNumber evidence="2 8">1.1.1.25</ecNumber>
    </recommendedName>
</protein>
<evidence type="ECO:0000256" key="1">
    <source>
        <dbReference type="ARBA" id="ARBA00004871"/>
    </source>
</evidence>
<evidence type="ECO:0000259" key="10">
    <source>
        <dbReference type="Pfam" id="PF08501"/>
    </source>
</evidence>
<dbReference type="KEGG" id="dli:dnl_38220"/>
<dbReference type="CDD" id="cd01065">
    <property type="entry name" value="NAD_bind_Shikimate_DH"/>
    <property type="match status" value="1"/>
</dbReference>
<feature type="binding site" evidence="8">
    <location>
        <position position="215"/>
    </location>
    <ligand>
        <name>shikimate</name>
        <dbReference type="ChEBI" id="CHEBI:36208"/>
    </ligand>
</feature>
<gene>
    <name evidence="12" type="primary">aroE2</name>
    <name evidence="8" type="synonym">aroE</name>
    <name evidence="12" type="ORF">dnl_38220</name>
</gene>
<dbReference type="NCBIfam" id="TIGR00507">
    <property type="entry name" value="aroE"/>
    <property type="match status" value="1"/>
</dbReference>
<evidence type="ECO:0000256" key="8">
    <source>
        <dbReference type="HAMAP-Rule" id="MF_00222"/>
    </source>
</evidence>
<dbReference type="InterPro" id="IPR041121">
    <property type="entry name" value="SDH_C"/>
</dbReference>
<proteinExistence type="inferred from homology"/>
<dbReference type="InterPro" id="IPR036291">
    <property type="entry name" value="NAD(P)-bd_dom_sf"/>
</dbReference>
<comment type="function">
    <text evidence="8">Involved in the biosynthesis of the chorismate, which leads to the biosynthesis of aromatic amino acids. Catalyzes the reversible NADPH linked reduction of 3-dehydroshikimate (DHSA) to yield shikimate (SA).</text>
</comment>
<dbReference type="GO" id="GO:0008652">
    <property type="term" value="P:amino acid biosynthetic process"/>
    <property type="evidence" value="ECO:0007669"/>
    <property type="project" value="UniProtKB-KW"/>
</dbReference>
<dbReference type="EC" id="1.1.1.25" evidence="2 8"/>
<comment type="caution">
    <text evidence="8">Lacks conserved residue(s) required for the propagation of feature annotation.</text>
</comment>
<keyword evidence="13" id="KW-1185">Reference proteome</keyword>
<feature type="domain" description="Shikimate dehydrogenase substrate binding N-terminal" evidence="10">
    <location>
        <begin position="12"/>
        <end position="92"/>
    </location>
</feature>
<feature type="binding site" evidence="8">
    <location>
        <position position="213"/>
    </location>
    <ligand>
        <name>NADP(+)</name>
        <dbReference type="ChEBI" id="CHEBI:58349"/>
    </ligand>
</feature>
<comment type="catalytic activity">
    <reaction evidence="7 8">
        <text>shikimate + NADP(+) = 3-dehydroshikimate + NADPH + H(+)</text>
        <dbReference type="Rhea" id="RHEA:17737"/>
        <dbReference type="ChEBI" id="CHEBI:15378"/>
        <dbReference type="ChEBI" id="CHEBI:16630"/>
        <dbReference type="ChEBI" id="CHEBI:36208"/>
        <dbReference type="ChEBI" id="CHEBI:57783"/>
        <dbReference type="ChEBI" id="CHEBI:58349"/>
        <dbReference type="EC" id="1.1.1.25"/>
    </reaction>
</comment>
<dbReference type="GO" id="GO:0019632">
    <property type="term" value="P:shikimate metabolic process"/>
    <property type="evidence" value="ECO:0007669"/>
    <property type="project" value="InterPro"/>
</dbReference>
<feature type="binding site" evidence="8">
    <location>
        <position position="90"/>
    </location>
    <ligand>
        <name>shikimate</name>
        <dbReference type="ChEBI" id="CHEBI:36208"/>
    </ligand>
</feature>
<dbReference type="SUPFAM" id="SSF53223">
    <property type="entry name" value="Aminoacid dehydrogenase-like, N-terminal domain"/>
    <property type="match status" value="1"/>
</dbReference>
<keyword evidence="4 8" id="KW-0521">NADP</keyword>
<feature type="binding site" evidence="8">
    <location>
        <position position="65"/>
    </location>
    <ligand>
        <name>shikimate</name>
        <dbReference type="ChEBI" id="CHEBI:36208"/>
    </ligand>
</feature>
<dbReference type="NCBIfam" id="NF001319">
    <property type="entry name" value="PRK00258.3-3"/>
    <property type="match status" value="1"/>
</dbReference>
<feature type="binding site" evidence="8">
    <location>
        <begin position="128"/>
        <end position="132"/>
    </location>
    <ligand>
        <name>NADP(+)</name>
        <dbReference type="ChEBI" id="CHEBI:58349"/>
    </ligand>
</feature>
<evidence type="ECO:0000256" key="4">
    <source>
        <dbReference type="ARBA" id="ARBA00022857"/>
    </source>
</evidence>
<organism evidence="12 13">
    <name type="scientific">Desulfonema limicola</name>
    <dbReference type="NCBI Taxonomy" id="45656"/>
    <lineage>
        <taxon>Bacteria</taxon>
        <taxon>Pseudomonadati</taxon>
        <taxon>Thermodesulfobacteriota</taxon>
        <taxon>Desulfobacteria</taxon>
        <taxon>Desulfobacterales</taxon>
        <taxon>Desulfococcaceae</taxon>
        <taxon>Desulfonema</taxon>
    </lineage>
</organism>
<feature type="binding site" evidence="8">
    <location>
        <position position="105"/>
    </location>
    <ligand>
        <name>shikimate</name>
        <dbReference type="ChEBI" id="CHEBI:36208"/>
    </ligand>
</feature>
<sequence length="273" mass="29010">MNIDSKTNLYCVFGNPVSHSLSPVMHNSAFCHAGLNNVYLAFKINDIQAGIMAARAFNVQGISVTIPHKISIMPFLDEIDPGARRIGAVNTVVNKNGKLLGFNSDSLGAVAALEEKTDLAGKKTAILGAGGAARAIGFGVQEKGGHVSIINRSADKGRKLAHDLNAGFCPLSDFNSAGYDILINTTPLGMTPDIESMPVKPDTLKPGMTVMDIIYNPLETKLLKHAAAAGCKTIDGLSMFVYQGALQFELWTGEKAPVDIMKKTVKQALGIKI</sequence>
<feature type="binding site" evidence="8">
    <location>
        <position position="243"/>
    </location>
    <ligand>
        <name>shikimate</name>
        <dbReference type="ChEBI" id="CHEBI:36208"/>
    </ligand>
</feature>
<dbReference type="Gene3D" id="3.40.50.720">
    <property type="entry name" value="NAD(P)-binding Rossmann-like Domain"/>
    <property type="match status" value="1"/>
</dbReference>
<dbReference type="GO" id="GO:0004764">
    <property type="term" value="F:shikimate 3-dehydrogenase (NADP+) activity"/>
    <property type="evidence" value="ECO:0007669"/>
    <property type="project" value="UniProtKB-UniRule"/>
</dbReference>
<dbReference type="InterPro" id="IPR011342">
    <property type="entry name" value="Shikimate_DH"/>
</dbReference>
<comment type="subunit">
    <text evidence="8">Homodimer.</text>
</comment>
<accession>A0A975BAB5</accession>
<keyword evidence="6 8" id="KW-0057">Aromatic amino acid biosynthesis</keyword>
<dbReference type="GO" id="GO:0009423">
    <property type="term" value="P:chorismate biosynthetic process"/>
    <property type="evidence" value="ECO:0007669"/>
    <property type="project" value="UniProtKB-UniRule"/>
</dbReference>
<dbReference type="AlphaFoldDB" id="A0A975BAB5"/>
<dbReference type="PANTHER" id="PTHR21089">
    <property type="entry name" value="SHIKIMATE DEHYDROGENASE"/>
    <property type="match status" value="1"/>
</dbReference>
<evidence type="ECO:0000313" key="13">
    <source>
        <dbReference type="Proteomes" id="UP000663720"/>
    </source>
</evidence>
<evidence type="ECO:0000259" key="9">
    <source>
        <dbReference type="Pfam" id="PF01488"/>
    </source>
</evidence>
<dbReference type="InterPro" id="IPR013708">
    <property type="entry name" value="Shikimate_DH-bd_N"/>
</dbReference>
<dbReference type="InterPro" id="IPR022893">
    <property type="entry name" value="Shikimate_DH_fam"/>
</dbReference>
<evidence type="ECO:0000259" key="11">
    <source>
        <dbReference type="Pfam" id="PF18317"/>
    </source>
</evidence>
<evidence type="ECO:0000256" key="2">
    <source>
        <dbReference type="ARBA" id="ARBA00012962"/>
    </source>
</evidence>
<dbReference type="Pfam" id="PF18317">
    <property type="entry name" value="SDH_C"/>
    <property type="match status" value="1"/>
</dbReference>
<dbReference type="InterPro" id="IPR006151">
    <property type="entry name" value="Shikm_DH/Glu-tRNA_Rdtase"/>
</dbReference>
<evidence type="ECO:0000256" key="3">
    <source>
        <dbReference type="ARBA" id="ARBA00022605"/>
    </source>
</evidence>
<feature type="active site" description="Proton acceptor" evidence="8">
    <location>
        <position position="69"/>
    </location>
</feature>
<dbReference type="EMBL" id="CP061799">
    <property type="protein sequence ID" value="QTA81485.1"/>
    <property type="molecule type" value="Genomic_DNA"/>
</dbReference>
<reference evidence="12" key="1">
    <citation type="journal article" date="2021" name="Microb. Physiol.">
        <title>Proteogenomic Insights into the Physiology of Marine, Sulfate-Reducing, Filamentous Desulfonema limicola and Desulfonema magnum.</title>
        <authorList>
            <person name="Schnaars V."/>
            <person name="Wohlbrand L."/>
            <person name="Scheve S."/>
            <person name="Hinrichs C."/>
            <person name="Reinhardt R."/>
            <person name="Rabus R."/>
        </authorList>
    </citation>
    <scope>NUCLEOTIDE SEQUENCE</scope>
    <source>
        <strain evidence="12">5ac10</strain>
    </source>
</reference>
<comment type="pathway">
    <text evidence="1 8">Metabolic intermediate biosynthesis; chorismate biosynthesis; chorismate from D-erythrose 4-phosphate and phosphoenolpyruvate: step 4/7.</text>
</comment>
<evidence type="ECO:0000256" key="7">
    <source>
        <dbReference type="ARBA" id="ARBA00049442"/>
    </source>
</evidence>
<comment type="similarity">
    <text evidence="8">Belongs to the shikimate dehydrogenase family.</text>
</comment>
<evidence type="ECO:0000313" key="12">
    <source>
        <dbReference type="EMBL" id="QTA81485.1"/>
    </source>
</evidence>
<dbReference type="Gene3D" id="3.40.50.10860">
    <property type="entry name" value="Leucine Dehydrogenase, chain A, domain 1"/>
    <property type="match status" value="1"/>
</dbReference>
<keyword evidence="3 8" id="KW-0028">Amino-acid biosynthesis</keyword>